<protein>
    <submittedName>
        <fullName evidence="2">Uncharacterized protein</fullName>
    </submittedName>
</protein>
<organism evidence="2 3">
    <name type="scientific">Oesophagostomum dentatum</name>
    <name type="common">Nodular worm</name>
    <dbReference type="NCBI Taxonomy" id="61180"/>
    <lineage>
        <taxon>Eukaryota</taxon>
        <taxon>Metazoa</taxon>
        <taxon>Ecdysozoa</taxon>
        <taxon>Nematoda</taxon>
        <taxon>Chromadorea</taxon>
        <taxon>Rhabditida</taxon>
        <taxon>Rhabditina</taxon>
        <taxon>Rhabditomorpha</taxon>
        <taxon>Strongyloidea</taxon>
        <taxon>Strongylidae</taxon>
        <taxon>Oesophagostomum</taxon>
    </lineage>
</organism>
<dbReference type="EMBL" id="KN578028">
    <property type="protein sequence ID" value="KHJ82645.1"/>
    <property type="molecule type" value="Genomic_DNA"/>
</dbReference>
<keyword evidence="3" id="KW-1185">Reference proteome</keyword>
<accession>A0A0B1SHL0</accession>
<evidence type="ECO:0000256" key="1">
    <source>
        <dbReference type="SAM" id="MobiDB-lite"/>
    </source>
</evidence>
<dbReference type="Proteomes" id="UP000053660">
    <property type="component" value="Unassembled WGS sequence"/>
</dbReference>
<name>A0A0B1SHL0_OESDE</name>
<gene>
    <name evidence="2" type="ORF">OESDEN_17661</name>
</gene>
<feature type="compositionally biased region" description="Low complexity" evidence="1">
    <location>
        <begin position="14"/>
        <end position="33"/>
    </location>
</feature>
<proteinExistence type="predicted"/>
<evidence type="ECO:0000313" key="3">
    <source>
        <dbReference type="Proteomes" id="UP000053660"/>
    </source>
</evidence>
<reference evidence="2 3" key="1">
    <citation type="submission" date="2014-03" db="EMBL/GenBank/DDBJ databases">
        <title>Draft genome of the hookworm Oesophagostomum dentatum.</title>
        <authorList>
            <person name="Mitreva M."/>
        </authorList>
    </citation>
    <scope>NUCLEOTIDE SEQUENCE [LARGE SCALE GENOMIC DNA]</scope>
    <source>
        <strain evidence="2 3">OD-Hann</strain>
    </source>
</reference>
<sequence length="98" mass="10581">MVVKHRRGFEPTEEGTSSSTSSSSVDEVQSNTSQQSILHGESPAKRKRGRTKVVRFAGNADEPGPSFVDCFEAATEDVNSAEHDVAEVSDAHISEMTE</sequence>
<feature type="region of interest" description="Disordered" evidence="1">
    <location>
        <begin position="1"/>
        <end position="52"/>
    </location>
</feature>
<evidence type="ECO:0000313" key="2">
    <source>
        <dbReference type="EMBL" id="KHJ82645.1"/>
    </source>
</evidence>
<dbReference type="AlphaFoldDB" id="A0A0B1SHL0"/>